<comment type="subcellular location">
    <subcellularLocation>
        <location evidence="7">Cytoplasm</location>
    </subcellularLocation>
</comment>
<comment type="catalytic activity">
    <reaction evidence="7">
        <text>4-(phosphooxy)-L-threonine + NAD(+) = 3-amino-2-oxopropyl phosphate + CO2 + NADH</text>
        <dbReference type="Rhea" id="RHEA:32275"/>
        <dbReference type="ChEBI" id="CHEBI:16526"/>
        <dbReference type="ChEBI" id="CHEBI:57279"/>
        <dbReference type="ChEBI" id="CHEBI:57540"/>
        <dbReference type="ChEBI" id="CHEBI:57945"/>
        <dbReference type="ChEBI" id="CHEBI:58452"/>
        <dbReference type="EC" id="1.1.1.262"/>
    </reaction>
</comment>
<dbReference type="PANTHER" id="PTHR30004">
    <property type="entry name" value="4-HYDROXYTHREONINE-4-PHOSPHATE DEHYDROGENASE"/>
    <property type="match status" value="1"/>
</dbReference>
<dbReference type="NCBIfam" id="TIGR00557">
    <property type="entry name" value="pdxA"/>
    <property type="match status" value="1"/>
</dbReference>
<dbReference type="GO" id="GO:0042823">
    <property type="term" value="P:pyridoxal phosphate biosynthetic process"/>
    <property type="evidence" value="ECO:0007669"/>
    <property type="project" value="UniProtKB-UniRule"/>
</dbReference>
<keyword evidence="9" id="KW-1185">Reference proteome</keyword>
<dbReference type="GO" id="GO:0046872">
    <property type="term" value="F:metal ion binding"/>
    <property type="evidence" value="ECO:0007669"/>
    <property type="project" value="UniProtKB-UniRule"/>
</dbReference>
<dbReference type="PANTHER" id="PTHR30004:SF6">
    <property type="entry name" value="D-THREONATE 4-PHOSPHATE DEHYDROGENASE"/>
    <property type="match status" value="1"/>
</dbReference>
<comment type="similarity">
    <text evidence="7">Belongs to the PdxA family.</text>
</comment>
<dbReference type="AlphaFoldDB" id="A0A7U4TIU3"/>
<keyword evidence="6 7" id="KW-0664">Pyridoxine biosynthesis</keyword>
<feature type="binding site" evidence="7">
    <location>
        <position position="295"/>
    </location>
    <ligand>
        <name>substrate</name>
    </ligand>
</feature>
<evidence type="ECO:0000256" key="2">
    <source>
        <dbReference type="ARBA" id="ARBA00022723"/>
    </source>
</evidence>
<name>A0A7U4TIU3_DESA2</name>
<dbReference type="OrthoDB" id="9801783at2"/>
<evidence type="ECO:0000313" key="8">
    <source>
        <dbReference type="EMBL" id="AMM41821.1"/>
    </source>
</evidence>
<keyword evidence="4 7" id="KW-0560">Oxidoreductase</keyword>
<comment type="function">
    <text evidence="7">Catalyzes the NAD(P)-dependent oxidation of 4-(phosphooxy)-L-threonine (HTP) into 2-amino-3-oxo-4-(phosphooxy)butyric acid which spontaneously decarboxylates to form 3-amino-2-oxopropyl phosphate (AHAP).</text>
</comment>
<dbReference type="GO" id="GO:0005737">
    <property type="term" value="C:cytoplasm"/>
    <property type="evidence" value="ECO:0007669"/>
    <property type="project" value="UniProtKB-SubCell"/>
</dbReference>
<keyword evidence="5 7" id="KW-0520">NAD</keyword>
<feature type="binding site" evidence="7">
    <location>
        <position position="139"/>
    </location>
    <ligand>
        <name>substrate</name>
    </ligand>
</feature>
<keyword evidence="1 7" id="KW-0963">Cytoplasm</keyword>
<feature type="binding site" evidence="7">
    <location>
        <position position="269"/>
    </location>
    <ligand>
        <name>a divalent metal cation</name>
        <dbReference type="ChEBI" id="CHEBI:60240"/>
        <note>ligand shared between dimeric partners</note>
    </ligand>
</feature>
<feature type="binding site" evidence="7">
    <location>
        <position position="286"/>
    </location>
    <ligand>
        <name>substrate</name>
    </ligand>
</feature>
<feature type="binding site" evidence="7">
    <location>
        <position position="214"/>
    </location>
    <ligand>
        <name>a divalent metal cation</name>
        <dbReference type="ChEBI" id="CHEBI:60240"/>
        <note>ligand shared between dimeric partners</note>
    </ligand>
</feature>
<proteinExistence type="inferred from homology"/>
<dbReference type="InterPro" id="IPR037510">
    <property type="entry name" value="PdxA"/>
</dbReference>
<evidence type="ECO:0000256" key="3">
    <source>
        <dbReference type="ARBA" id="ARBA00022857"/>
    </source>
</evidence>
<dbReference type="KEGG" id="daw:HS1_002029"/>
<feature type="binding site" evidence="7">
    <location>
        <position position="277"/>
    </location>
    <ligand>
        <name>substrate</name>
    </ligand>
</feature>
<comment type="subunit">
    <text evidence="7">Homodimer.</text>
</comment>
<evidence type="ECO:0000256" key="4">
    <source>
        <dbReference type="ARBA" id="ARBA00023002"/>
    </source>
</evidence>
<dbReference type="GO" id="GO:0050570">
    <property type="term" value="F:4-hydroxythreonine-4-phosphate dehydrogenase activity"/>
    <property type="evidence" value="ECO:0007669"/>
    <property type="project" value="UniProtKB-UniRule"/>
</dbReference>
<keyword evidence="2 7" id="KW-0479">Metal-binding</keyword>
<comment type="cofactor">
    <cofactor evidence="7">
        <name>a divalent metal cation</name>
        <dbReference type="ChEBI" id="CHEBI:60240"/>
    </cofactor>
    <text evidence="7">Binds 1 divalent metal cation per subunit.</text>
</comment>
<dbReference type="Proteomes" id="UP000070560">
    <property type="component" value="Chromosome"/>
</dbReference>
<protein>
    <recommendedName>
        <fullName evidence="7">4-hydroxythreonine-4-phosphate dehydrogenase</fullName>
        <ecNumber evidence="7">1.1.1.262</ecNumber>
    </recommendedName>
    <alternativeName>
        <fullName evidence="7">4-(phosphohydroxy)-L-threonine dehydrogenase</fullName>
    </alternativeName>
</protein>
<evidence type="ECO:0000256" key="6">
    <source>
        <dbReference type="ARBA" id="ARBA00023096"/>
    </source>
</evidence>
<sequence length="331" mass="36121">MKPICLAITLGDVCGIGPEIVIKASYHRDIYQSCQLVVIGDKGALEKAAYICKKQIKLVPPPWEEKAASAPGTIFLFPVSHLDERDLIYGQPSPAVGKAAVHYIKTAVSLALEKKVDGIVTCPVNKALINASGIPFSGHTELLAELTDTKRYAMLFVGEKLRVVLATIHVPLKDVPQLINQEKLLDLIELTHHFFENRLKIKKPLMAVAGLNPHAGEAGLMGQEEIKMIIPAVKKAKAKGFNVEGPFPPDTLFYWAKEGHYNVVISMYHDQGLIPFKLLHFKDGVNVTMGLPIIRTSVDHGTAYDIAGKGIADEHSLVEAIKLAAKMAISL</sequence>
<dbReference type="SUPFAM" id="SSF53659">
    <property type="entry name" value="Isocitrate/Isopropylmalate dehydrogenase-like"/>
    <property type="match status" value="1"/>
</dbReference>
<dbReference type="Pfam" id="PF04166">
    <property type="entry name" value="PdxA"/>
    <property type="match status" value="1"/>
</dbReference>
<dbReference type="EMBL" id="CP013015">
    <property type="protein sequence ID" value="AMM41821.1"/>
    <property type="molecule type" value="Genomic_DNA"/>
</dbReference>
<dbReference type="EC" id="1.1.1.262" evidence="7"/>
<comment type="pathway">
    <text evidence="7">Cofactor biosynthesis; pyridoxine 5'-phosphate biosynthesis; pyridoxine 5'-phosphate from D-erythrose 4-phosphate: step 4/5.</text>
</comment>
<feature type="binding site" evidence="7">
    <location>
        <position position="169"/>
    </location>
    <ligand>
        <name>a divalent metal cation</name>
        <dbReference type="ChEBI" id="CHEBI:60240"/>
        <note>ligand shared between dimeric partners</note>
    </ligand>
</feature>
<dbReference type="UniPathway" id="UPA00244">
    <property type="reaction ID" value="UER00312"/>
</dbReference>
<evidence type="ECO:0000256" key="5">
    <source>
        <dbReference type="ARBA" id="ARBA00023027"/>
    </source>
</evidence>
<feature type="binding site" evidence="7">
    <location>
        <position position="140"/>
    </location>
    <ligand>
        <name>substrate</name>
    </ligand>
</feature>
<dbReference type="Gene3D" id="3.40.718.10">
    <property type="entry name" value="Isopropylmalate Dehydrogenase"/>
    <property type="match status" value="1"/>
</dbReference>
<evidence type="ECO:0000256" key="1">
    <source>
        <dbReference type="ARBA" id="ARBA00022490"/>
    </source>
</evidence>
<accession>A0A7U4TIU3</accession>
<dbReference type="GO" id="GO:0051287">
    <property type="term" value="F:NAD binding"/>
    <property type="evidence" value="ECO:0007669"/>
    <property type="project" value="InterPro"/>
</dbReference>
<evidence type="ECO:0000313" key="9">
    <source>
        <dbReference type="Proteomes" id="UP000070560"/>
    </source>
</evidence>
<dbReference type="RefSeq" id="WP_066064906.1">
    <property type="nucleotide sequence ID" value="NZ_CP013015.1"/>
</dbReference>
<dbReference type="GO" id="GO:0008615">
    <property type="term" value="P:pyridoxine biosynthetic process"/>
    <property type="evidence" value="ECO:0007669"/>
    <property type="project" value="UniProtKB-UniRule"/>
</dbReference>
<comment type="miscellaneous">
    <text evidence="7">The active site is located at the dimer interface.</text>
</comment>
<reference evidence="8 9" key="1">
    <citation type="submission" date="2015-10" db="EMBL/GenBank/DDBJ databases">
        <title>Candidatus Desulfofervidus auxilii, a hydrogenotrophic sulfate-reducing bacterium involved in the thermophilic anaerobic oxidation of methane.</title>
        <authorList>
            <person name="Krukenberg V."/>
            <person name="Richter M."/>
            <person name="Wegener G."/>
        </authorList>
    </citation>
    <scope>NUCLEOTIDE SEQUENCE [LARGE SCALE GENOMIC DNA]</scope>
    <source>
        <strain evidence="8 9">HS1</strain>
    </source>
</reference>
<organism evidence="8 9">
    <name type="scientific">Desulfofervidus auxilii</name>
    <dbReference type="NCBI Taxonomy" id="1621989"/>
    <lineage>
        <taxon>Bacteria</taxon>
        <taxon>Pseudomonadati</taxon>
        <taxon>Thermodesulfobacteriota</taxon>
        <taxon>Candidatus Desulfofervidia</taxon>
        <taxon>Candidatus Desulfofervidales</taxon>
        <taxon>Candidatus Desulfofervidaceae</taxon>
        <taxon>Candidatus Desulfofervidus</taxon>
    </lineage>
</organism>
<gene>
    <name evidence="7" type="primary">pdxA</name>
    <name evidence="8" type="ORF">HS1_002029</name>
</gene>
<evidence type="ECO:0000256" key="7">
    <source>
        <dbReference type="HAMAP-Rule" id="MF_00536"/>
    </source>
</evidence>
<dbReference type="InterPro" id="IPR005255">
    <property type="entry name" value="PdxA_fam"/>
</dbReference>
<keyword evidence="3 7" id="KW-0521">NADP</keyword>
<dbReference type="HAMAP" id="MF_00536">
    <property type="entry name" value="PdxA"/>
    <property type="match status" value="1"/>
</dbReference>